<keyword evidence="1" id="KW-0863">Zinc-finger</keyword>
<dbReference type="RefSeq" id="XP_016478668.1">
    <property type="nucleotide sequence ID" value="XM_016623182.2"/>
</dbReference>
<keyword evidence="1" id="KW-0862">Zinc</keyword>
<dbReference type="OMA" id="MAXIATS"/>
<dbReference type="KEGG" id="nta:107800038"/>
<dbReference type="STRING" id="4097.A0A1S4AQ93"/>
<dbReference type="InterPro" id="IPR007853">
    <property type="entry name" value="Znf_DNL-typ"/>
</dbReference>
<gene>
    <name evidence="4" type="primary">LOC107800038</name>
</gene>
<reference evidence="3" key="1">
    <citation type="journal article" date="2014" name="Nat. Commun.">
        <title>The tobacco genome sequence and its comparison with those of tomato and potato.</title>
        <authorList>
            <person name="Sierro N."/>
            <person name="Battey J.N."/>
            <person name="Ouadi S."/>
            <person name="Bakaher N."/>
            <person name="Bovet L."/>
            <person name="Willig A."/>
            <person name="Goepfert S."/>
            <person name="Peitsch M.C."/>
            <person name="Ivanov N.V."/>
        </authorList>
    </citation>
    <scope>NUCLEOTIDE SEQUENCE [LARGE SCALE GENOMIC DNA]</scope>
</reference>
<dbReference type="RefSeq" id="XP_016478668.1">
    <property type="nucleotide sequence ID" value="XM_016623182.1"/>
</dbReference>
<reference evidence="4" key="2">
    <citation type="submission" date="2025-08" db="UniProtKB">
        <authorList>
            <consortium name="RefSeq"/>
        </authorList>
    </citation>
    <scope>IDENTIFICATION</scope>
    <source>
        <tissue evidence="4">Leaf</tissue>
    </source>
</reference>
<evidence type="ECO:0000256" key="1">
    <source>
        <dbReference type="PROSITE-ProRule" id="PRU00834"/>
    </source>
</evidence>
<name>A0A1S4AQ93_TOBAC</name>
<dbReference type="OrthoDB" id="512667at2759"/>
<evidence type="ECO:0000259" key="2">
    <source>
        <dbReference type="PROSITE" id="PS51501"/>
    </source>
</evidence>
<evidence type="ECO:0000313" key="4">
    <source>
        <dbReference type="RefSeq" id="XP_016478668.1"/>
    </source>
</evidence>
<dbReference type="PANTHER" id="PTHR20922:SF19">
    <property type="entry name" value="F24J5.3"/>
    <property type="match status" value="1"/>
</dbReference>
<keyword evidence="3" id="KW-1185">Reference proteome</keyword>
<feature type="domain" description="DNL-type" evidence="2">
    <location>
        <begin position="108"/>
        <end position="178"/>
    </location>
</feature>
<dbReference type="PaxDb" id="4097-A0A1S4AQ93"/>
<sequence length="178" mass="19841">MAITSITGNSKIFNNLNSFCSLSVTSIKTHVPIYSLSFPHSFRPNFYGYCIKSTRSGTIHGSRRASEHLFRVPMISCVVEDSSETHPESGNFSSSSDSSKEAAINLKLPRRSLLVTFTCNACGVRSQRLINRLAYERGTVFIQCSGCSQYHKFVDNLGLVVEYSFKDEINMDTDADQD</sequence>
<dbReference type="GO" id="GO:0050821">
    <property type="term" value="P:protein stabilization"/>
    <property type="evidence" value="ECO:0000318"/>
    <property type="project" value="GO_Central"/>
</dbReference>
<dbReference type="GeneID" id="107800038"/>
<dbReference type="GO" id="GO:0008270">
    <property type="term" value="F:zinc ion binding"/>
    <property type="evidence" value="ECO:0007669"/>
    <property type="project" value="UniProtKB-KW"/>
</dbReference>
<dbReference type="GO" id="GO:0005739">
    <property type="term" value="C:mitochondrion"/>
    <property type="evidence" value="ECO:0000318"/>
    <property type="project" value="GO_Central"/>
</dbReference>
<dbReference type="GO" id="GO:0051087">
    <property type="term" value="F:protein-folding chaperone binding"/>
    <property type="evidence" value="ECO:0000318"/>
    <property type="project" value="GO_Central"/>
</dbReference>
<dbReference type="PANTHER" id="PTHR20922">
    <property type="entry name" value="DNL-TYPE ZINC FINGER PROTEIN"/>
    <property type="match status" value="1"/>
</dbReference>
<evidence type="ECO:0000313" key="3">
    <source>
        <dbReference type="Proteomes" id="UP000790787"/>
    </source>
</evidence>
<dbReference type="Pfam" id="PF05180">
    <property type="entry name" value="zf-DNL"/>
    <property type="match status" value="1"/>
</dbReference>
<proteinExistence type="predicted"/>
<dbReference type="PROSITE" id="PS51501">
    <property type="entry name" value="ZF_DNL"/>
    <property type="match status" value="1"/>
</dbReference>
<dbReference type="AlphaFoldDB" id="A0A1S4AQ93"/>
<accession>A0A1S4AQ93</accession>
<dbReference type="GO" id="GO:0030150">
    <property type="term" value="P:protein import into mitochondrial matrix"/>
    <property type="evidence" value="ECO:0000318"/>
    <property type="project" value="GO_Central"/>
</dbReference>
<organism evidence="3 4">
    <name type="scientific">Nicotiana tabacum</name>
    <name type="common">Common tobacco</name>
    <dbReference type="NCBI Taxonomy" id="4097"/>
    <lineage>
        <taxon>Eukaryota</taxon>
        <taxon>Viridiplantae</taxon>
        <taxon>Streptophyta</taxon>
        <taxon>Embryophyta</taxon>
        <taxon>Tracheophyta</taxon>
        <taxon>Spermatophyta</taxon>
        <taxon>Magnoliopsida</taxon>
        <taxon>eudicotyledons</taxon>
        <taxon>Gunneridae</taxon>
        <taxon>Pentapetalae</taxon>
        <taxon>asterids</taxon>
        <taxon>lamiids</taxon>
        <taxon>Solanales</taxon>
        <taxon>Solanaceae</taxon>
        <taxon>Nicotianoideae</taxon>
        <taxon>Nicotianeae</taxon>
        <taxon>Nicotiana</taxon>
    </lineage>
</organism>
<keyword evidence="1" id="KW-0479">Metal-binding</keyword>
<dbReference type="InterPro" id="IPR024158">
    <property type="entry name" value="Mt_import_TIM15"/>
</dbReference>
<dbReference type="GO" id="GO:0006457">
    <property type="term" value="P:protein folding"/>
    <property type="evidence" value="ECO:0000318"/>
    <property type="project" value="GO_Central"/>
</dbReference>
<dbReference type="Proteomes" id="UP000790787">
    <property type="component" value="Chromosome 20"/>
</dbReference>
<protein>
    <submittedName>
        <fullName evidence="4">Uncharacterized protein C24H6.02c</fullName>
    </submittedName>
    <submittedName>
        <fullName evidence="4">Uncharacterized protein LOC107800038</fullName>
    </submittedName>
</protein>